<reference evidence="2" key="1">
    <citation type="journal article" date="2020" name="Mol. Plant Microbe">
        <title>Rhizobial microsymbionts of the narrowly endemic Oxytropis species growing in Kamchatka are characterized by significant genetic diversity and possess a set of genes that are associated with T3SS and T6SS secretion systems and can affect the development of symbiosis.</title>
        <authorList>
            <person name="Safronova V."/>
            <person name="Guro P."/>
            <person name="Sazanova A."/>
            <person name="Kuznetsova I."/>
            <person name="Belimov A."/>
            <person name="Yakubov V."/>
            <person name="Chirak E."/>
            <person name="Afonin A."/>
            <person name="Gogolev Y."/>
            <person name="Andronov E."/>
            <person name="Tikhonovich I."/>
        </authorList>
    </citation>
    <scope>NUCLEOTIDE SEQUENCE [LARGE SCALE GENOMIC DNA]</scope>
    <source>
        <strain evidence="2">581</strain>
    </source>
</reference>
<sequence length="173" mass="19667">MAQPFTIYGPYEIDREQAHKKPWQKEAWAAVDDEVGADLSYAKGVYLFSLRHGKKLTPLYVGMTNKGFRHEVLATHNLLKIAHWKKKKGAIVVHLLAKKKGVHNGFSKHIPNGLLLTLEVLLIFMCRRRNKELENIKNITLLNAISIKGITGTTKQKGKPSEAVQTFKQLLDW</sequence>
<gene>
    <name evidence="1" type="ORF">HB776_05950</name>
</gene>
<dbReference type="Proteomes" id="UP000515291">
    <property type="component" value="Chromosome"/>
</dbReference>
<evidence type="ECO:0000313" key="1">
    <source>
        <dbReference type="EMBL" id="QND70829.1"/>
    </source>
</evidence>
<protein>
    <recommendedName>
        <fullName evidence="3">GIY-YIG domain-containing protein</fullName>
    </recommendedName>
</protein>
<dbReference type="EMBL" id="CP050292">
    <property type="protein sequence ID" value="QND70829.1"/>
    <property type="molecule type" value="Genomic_DNA"/>
</dbReference>
<dbReference type="KEGG" id="trb:HB776_05950"/>
<accession>A0A7G6TVP7</accession>
<dbReference type="AlphaFoldDB" id="A0A7G6TVP7"/>
<name>A0A7G6TVP7_9BRAD</name>
<dbReference type="RefSeq" id="WP_184516033.1">
    <property type="nucleotide sequence ID" value="NZ_CP050292.1"/>
</dbReference>
<evidence type="ECO:0008006" key="3">
    <source>
        <dbReference type="Google" id="ProtNLM"/>
    </source>
</evidence>
<organism evidence="1 2">
    <name type="scientific">Tardiphaga robiniae</name>
    <dbReference type="NCBI Taxonomy" id="943830"/>
    <lineage>
        <taxon>Bacteria</taxon>
        <taxon>Pseudomonadati</taxon>
        <taxon>Pseudomonadota</taxon>
        <taxon>Alphaproteobacteria</taxon>
        <taxon>Hyphomicrobiales</taxon>
        <taxon>Nitrobacteraceae</taxon>
        <taxon>Tardiphaga</taxon>
    </lineage>
</organism>
<evidence type="ECO:0000313" key="2">
    <source>
        <dbReference type="Proteomes" id="UP000515291"/>
    </source>
</evidence>
<proteinExistence type="predicted"/>